<dbReference type="EMBL" id="UZAK01038943">
    <property type="protein sequence ID" value="VDP62012.1"/>
    <property type="molecule type" value="Genomic_DNA"/>
</dbReference>
<reference evidence="4" key="1">
    <citation type="submission" date="2016-06" db="UniProtKB">
        <authorList>
            <consortium name="WormBaseParasite"/>
        </authorList>
    </citation>
    <scope>IDENTIFICATION</scope>
</reference>
<dbReference type="Proteomes" id="UP000279833">
    <property type="component" value="Unassembled WGS sequence"/>
</dbReference>
<organism evidence="4">
    <name type="scientific">Schistosoma curassoni</name>
    <dbReference type="NCBI Taxonomy" id="6186"/>
    <lineage>
        <taxon>Eukaryota</taxon>
        <taxon>Metazoa</taxon>
        <taxon>Spiralia</taxon>
        <taxon>Lophotrochozoa</taxon>
        <taxon>Platyhelminthes</taxon>
        <taxon>Trematoda</taxon>
        <taxon>Digenea</taxon>
        <taxon>Strigeidida</taxon>
        <taxon>Schistosomatoidea</taxon>
        <taxon>Schistosomatidae</taxon>
        <taxon>Schistosoma</taxon>
    </lineage>
</organism>
<accession>A0A183KNQ8</accession>
<feature type="transmembrane region" description="Helical" evidence="1">
    <location>
        <begin position="6"/>
        <end position="26"/>
    </location>
</feature>
<keyword evidence="3" id="KW-1185">Reference proteome</keyword>
<keyword evidence="1" id="KW-0472">Membrane</keyword>
<evidence type="ECO:0000313" key="4">
    <source>
        <dbReference type="WBParaSite" id="SCUD_0001669101-mRNA-1"/>
    </source>
</evidence>
<proteinExistence type="predicted"/>
<keyword evidence="1" id="KW-0812">Transmembrane</keyword>
<dbReference type="OrthoDB" id="6227311at2759"/>
<sequence>MSNHSIWLRIVPFIGSMIISAYYLTYMRYCIHEKKRLTTQLPNLNEDYILEFHKEMTESFKKTKWENKRVNRPWEE</sequence>
<dbReference type="AlphaFoldDB" id="A0A183KNQ8"/>
<keyword evidence="1" id="KW-1133">Transmembrane helix</keyword>
<evidence type="ECO:0000313" key="3">
    <source>
        <dbReference type="Proteomes" id="UP000279833"/>
    </source>
</evidence>
<dbReference type="WBParaSite" id="SCUD_0001669101-mRNA-1">
    <property type="protein sequence ID" value="SCUD_0001669101-mRNA-1"/>
    <property type="gene ID" value="SCUD_0001669101"/>
</dbReference>
<reference evidence="2 3" key="2">
    <citation type="submission" date="2018-11" db="EMBL/GenBank/DDBJ databases">
        <authorList>
            <consortium name="Pathogen Informatics"/>
        </authorList>
    </citation>
    <scope>NUCLEOTIDE SEQUENCE [LARGE SCALE GENOMIC DNA]</scope>
    <source>
        <strain evidence="2">Dakar</strain>
        <strain evidence="3">Dakar, Senegal</strain>
    </source>
</reference>
<evidence type="ECO:0000256" key="1">
    <source>
        <dbReference type="SAM" id="Phobius"/>
    </source>
</evidence>
<protein>
    <submittedName>
        <fullName evidence="4">Cytochrome c oxidase assembly protein COX16 homolog, mitochondrial</fullName>
    </submittedName>
</protein>
<evidence type="ECO:0000313" key="2">
    <source>
        <dbReference type="EMBL" id="VDP62012.1"/>
    </source>
</evidence>
<gene>
    <name evidence="2" type="ORF">SCUD_LOCUS16688</name>
</gene>
<name>A0A183KNQ8_9TREM</name>